<name>A0A1G9FY00_9BACT</name>
<keyword evidence="8" id="KW-1185">Reference proteome</keyword>
<keyword evidence="5" id="KW-0732">Signal</keyword>
<dbReference type="EMBL" id="FNGA01000002">
    <property type="protein sequence ID" value="SDK93232.1"/>
    <property type="molecule type" value="Genomic_DNA"/>
</dbReference>
<dbReference type="GO" id="GO:0015871">
    <property type="term" value="P:choline transport"/>
    <property type="evidence" value="ECO:0007669"/>
    <property type="project" value="TreeGrafter"/>
</dbReference>
<organism evidence="7 8">
    <name type="scientific">Maridesulfovibrio ferrireducens</name>
    <dbReference type="NCBI Taxonomy" id="246191"/>
    <lineage>
        <taxon>Bacteria</taxon>
        <taxon>Pseudomonadati</taxon>
        <taxon>Thermodesulfobacteriota</taxon>
        <taxon>Desulfovibrionia</taxon>
        <taxon>Desulfovibrionales</taxon>
        <taxon>Desulfovibrionaceae</taxon>
        <taxon>Maridesulfovibrio</taxon>
    </lineage>
</organism>
<dbReference type="SUPFAM" id="SSF53850">
    <property type="entry name" value="Periplasmic binding protein-like II"/>
    <property type="match status" value="1"/>
</dbReference>
<evidence type="ECO:0000313" key="8">
    <source>
        <dbReference type="Proteomes" id="UP000199053"/>
    </source>
</evidence>
<dbReference type="PANTHER" id="PTHR47737:SF1">
    <property type="entry name" value="GLYCINE BETAINE_PROLINE BETAINE TRANSPORT SYSTEM PERMEASE PROTEIN PROW"/>
    <property type="match status" value="1"/>
</dbReference>
<evidence type="ECO:0000256" key="1">
    <source>
        <dbReference type="ARBA" id="ARBA00004236"/>
    </source>
</evidence>
<dbReference type="AlphaFoldDB" id="A0A1G9FY00"/>
<evidence type="ECO:0000256" key="4">
    <source>
        <dbReference type="ARBA" id="ARBA00023136"/>
    </source>
</evidence>
<evidence type="ECO:0000256" key="3">
    <source>
        <dbReference type="ARBA" id="ARBA00022475"/>
    </source>
</evidence>
<accession>A0A1G9FY00</accession>
<dbReference type="RefSeq" id="WP_092160149.1">
    <property type="nucleotide sequence ID" value="NZ_FNGA01000002.1"/>
</dbReference>
<dbReference type="Gene3D" id="3.40.190.100">
    <property type="entry name" value="Glycine betaine-binding periplasmic protein, domain 2"/>
    <property type="match status" value="1"/>
</dbReference>
<dbReference type="CDD" id="cd13639">
    <property type="entry name" value="PBP2_OpuAC_like"/>
    <property type="match status" value="1"/>
</dbReference>
<comment type="subcellular location">
    <subcellularLocation>
        <location evidence="1">Cell membrane</location>
    </subcellularLocation>
</comment>
<keyword evidence="4" id="KW-0472">Membrane</keyword>
<evidence type="ECO:0000256" key="2">
    <source>
        <dbReference type="ARBA" id="ARBA00022448"/>
    </source>
</evidence>
<dbReference type="GO" id="GO:0005275">
    <property type="term" value="F:amine transmembrane transporter activity"/>
    <property type="evidence" value="ECO:0007669"/>
    <property type="project" value="TreeGrafter"/>
</dbReference>
<dbReference type="GO" id="GO:0015226">
    <property type="term" value="F:carnitine transmembrane transporter activity"/>
    <property type="evidence" value="ECO:0007669"/>
    <property type="project" value="TreeGrafter"/>
</dbReference>
<feature type="signal peptide" evidence="5">
    <location>
        <begin position="1"/>
        <end position="21"/>
    </location>
</feature>
<protein>
    <submittedName>
        <fullName evidence="7">Glycine betaine/proline transport system substrate-binding protein</fullName>
    </submittedName>
</protein>
<dbReference type="OrthoDB" id="9787902at2"/>
<dbReference type="Pfam" id="PF04069">
    <property type="entry name" value="OpuAC"/>
    <property type="match status" value="1"/>
</dbReference>
<evidence type="ECO:0000259" key="6">
    <source>
        <dbReference type="Pfam" id="PF04069"/>
    </source>
</evidence>
<sequence>MFKRIIPFVLLIVFLSTNAFADRPKIKLVTTPYACAITSTNLAAAVLDRAGYDAEITMVSVATMWKALEIGEADASVGAWLPQTHGTYYAEVKDKVENYGANTKGARLGWVVPKYVTIDSITELNANKDKFGNEIVGIAPSAGLMLLSETAIKEYDLDLELKESSGAAMTAMLGDAIRQKKWIVVTGWSPHWKFGRWELKYLEDPKGILGGPEEIVTIVRKGFSKDYPEAAAILDRIYWDIDVMQTEMFKNEEEGAVPLKNANVFLDNHPELLKKWLGK</sequence>
<dbReference type="STRING" id="246191.SAMN05660337_1751"/>
<dbReference type="Proteomes" id="UP000199053">
    <property type="component" value="Unassembled WGS sequence"/>
</dbReference>
<feature type="chain" id="PRO_5011501214" evidence="5">
    <location>
        <begin position="22"/>
        <end position="279"/>
    </location>
</feature>
<proteinExistence type="predicted"/>
<feature type="domain" description="ABC-type glycine betaine transport system substrate-binding" evidence="6">
    <location>
        <begin position="25"/>
        <end position="267"/>
    </location>
</feature>
<keyword evidence="2" id="KW-0813">Transport</keyword>
<keyword evidence="3" id="KW-1003">Cell membrane</keyword>
<gene>
    <name evidence="7" type="ORF">SAMN05660337_1751</name>
</gene>
<dbReference type="InterPro" id="IPR007210">
    <property type="entry name" value="ABC_Gly_betaine_transp_sub-bd"/>
</dbReference>
<reference evidence="8" key="1">
    <citation type="submission" date="2016-10" db="EMBL/GenBank/DDBJ databases">
        <authorList>
            <person name="Varghese N."/>
            <person name="Submissions S."/>
        </authorList>
    </citation>
    <scope>NUCLEOTIDE SEQUENCE [LARGE SCALE GENOMIC DNA]</scope>
    <source>
        <strain evidence="8">DSM 16995</strain>
    </source>
</reference>
<dbReference type="GO" id="GO:0043190">
    <property type="term" value="C:ATP-binding cassette (ABC) transporter complex"/>
    <property type="evidence" value="ECO:0007669"/>
    <property type="project" value="InterPro"/>
</dbReference>
<dbReference type="GO" id="GO:0031460">
    <property type="term" value="P:glycine betaine transport"/>
    <property type="evidence" value="ECO:0007669"/>
    <property type="project" value="TreeGrafter"/>
</dbReference>
<dbReference type="Gene3D" id="3.40.190.10">
    <property type="entry name" value="Periplasmic binding protein-like II"/>
    <property type="match status" value="1"/>
</dbReference>
<evidence type="ECO:0000256" key="5">
    <source>
        <dbReference type="SAM" id="SignalP"/>
    </source>
</evidence>
<dbReference type="PANTHER" id="PTHR47737">
    <property type="entry name" value="GLYCINE BETAINE/PROLINE BETAINE TRANSPORT SYSTEM PERMEASE PROTEIN PROW"/>
    <property type="match status" value="1"/>
</dbReference>
<evidence type="ECO:0000313" key="7">
    <source>
        <dbReference type="EMBL" id="SDK93232.1"/>
    </source>
</evidence>